<evidence type="ECO:0000256" key="2">
    <source>
        <dbReference type="SAM" id="MobiDB-lite"/>
    </source>
</evidence>
<reference evidence="3 4" key="1">
    <citation type="submission" date="2016-06" db="EMBL/GenBank/DDBJ databases">
        <authorList>
            <consortium name="Pathogen Informatics"/>
        </authorList>
    </citation>
    <scope>NUCLEOTIDE SEQUENCE [LARGE SCALE GENOMIC DNA]</scope>
</reference>
<feature type="compositionally biased region" description="Basic and acidic residues" evidence="2">
    <location>
        <begin position="10"/>
        <end position="28"/>
    </location>
</feature>
<dbReference type="Proteomes" id="UP000219813">
    <property type="component" value="Chromosome 4"/>
</dbReference>
<gene>
    <name evidence="3" type="primary">PmUG01_04029800</name>
    <name evidence="3" type="ORF">PMUG01_04029800</name>
</gene>
<keyword evidence="4" id="KW-1185">Reference proteome</keyword>
<dbReference type="EMBL" id="LT594625">
    <property type="protein sequence ID" value="SBT86602.1"/>
    <property type="molecule type" value="Genomic_DNA"/>
</dbReference>
<feature type="coiled-coil region" evidence="1">
    <location>
        <begin position="997"/>
        <end position="1056"/>
    </location>
</feature>
<evidence type="ECO:0000256" key="1">
    <source>
        <dbReference type="SAM" id="Coils"/>
    </source>
</evidence>
<evidence type="ECO:0000313" key="4">
    <source>
        <dbReference type="Proteomes" id="UP000219813"/>
    </source>
</evidence>
<dbReference type="GeneID" id="39867127"/>
<accession>A0A1D3JJE0</accession>
<protein>
    <submittedName>
        <fullName evidence="3">Uncharacterized protein</fullName>
    </submittedName>
</protein>
<dbReference type="OrthoDB" id="372613at2759"/>
<dbReference type="RefSeq" id="XP_028859747.1">
    <property type="nucleotide sequence ID" value="XM_029003299.1"/>
</dbReference>
<dbReference type="OMA" id="MGDETGC"/>
<organism evidence="3 4">
    <name type="scientific">Plasmodium malariae</name>
    <dbReference type="NCBI Taxonomy" id="5858"/>
    <lineage>
        <taxon>Eukaryota</taxon>
        <taxon>Sar</taxon>
        <taxon>Alveolata</taxon>
        <taxon>Apicomplexa</taxon>
        <taxon>Aconoidasida</taxon>
        <taxon>Haemosporida</taxon>
        <taxon>Plasmodiidae</taxon>
        <taxon>Plasmodium</taxon>
        <taxon>Plasmodium (Plasmodium)</taxon>
    </lineage>
</organism>
<keyword evidence="1" id="KW-0175">Coiled coil</keyword>
<dbReference type="SUPFAM" id="SSF50249">
    <property type="entry name" value="Nucleic acid-binding proteins"/>
    <property type="match status" value="1"/>
</dbReference>
<proteinExistence type="predicted"/>
<dbReference type="InterPro" id="IPR012340">
    <property type="entry name" value="NA-bd_OB-fold"/>
</dbReference>
<name>A0A1D3JJE0_PLAMA</name>
<evidence type="ECO:0000313" key="3">
    <source>
        <dbReference type="EMBL" id="SBT86602.1"/>
    </source>
</evidence>
<feature type="coiled-coil region" evidence="1">
    <location>
        <begin position="895"/>
        <end position="951"/>
    </location>
</feature>
<feature type="region of interest" description="Disordered" evidence="2">
    <location>
        <begin position="1"/>
        <end position="28"/>
    </location>
</feature>
<dbReference type="KEGG" id="pmal:PMUG01_04029800"/>
<feature type="coiled-coil region" evidence="1">
    <location>
        <begin position="607"/>
        <end position="634"/>
    </location>
</feature>
<dbReference type="VEuPathDB" id="PlasmoDB:PmUG01_04029800"/>
<sequence length="1424" mass="166244">MFYLYNKLTESSRKSHNEKSNSNVRKEKDVIFSSDGNMYRKKHREEDYKKDEDFFLMFEEKERNEGSKLNKGDSESSSEKQNCNIFLKDENIEGAHIISELKEKKKDTEREMDVKWKGNDMKCERIDVACEGAGVAFEWIETMCEGVGESSEQPDIHTDNVNAQCEQLDESGDDFFKIDEGNFSTFTFAASYDTKRNSVEGYSGNTNYECKRSDVINEENYENPSSILNVNISFADNGRNLLLSDEKKELQNDNSESLVLEKTLSVPTLYKNEAFFIPHKNLTQSDDNVSEYKKEKLEFLLLEDGNKNIKKDEHSERGYTLKEVTSIYSYNHNSVHVKSEKEVSINEKIKTEFLCSNISEKNISHESLCKKMNSNSAVTYGNLDGENERKADTFNINFIFAKTDSEGGKMGNSNDNEENKRGNLKEAYSHNNAHIDMDYEANDDKYNSDVHSSVHNDIPNSAHNDIQNGVPNTNVHISRNNLKDDSSEFFYFFHSNKGDGNLGEQIFVNKNLENLEKIIEQDNNRSLLGNILGGKKEIESSHVELENGNDNEVLEKSGSVNSETMEVGSIKSGKDDEQFIWESPSEVKGIVNGKEKIYSENKDVVEVEEAAVEVVDLKDEKRFESKEVAEEEEVVEAAVDYEKEKLFESKEMVEKEKVVDKEVEYIEKKRFESKEVAEEEEVVEAAVDYEKEKLFESKEMVEKEKVVDKKVEYIEKKRFESKEVVEEEVANFVEEKRSNNKYVIEAEEVAEGIVDYGEERCSESKEMAVKEEIPEKSAEYVKGKRFKSKEVAEEEEVVKAAVDYEKEKLFESKEMVEKEKVVDKKVEYIEKKQFESKEMTSKEEAEYVERKILQSKEFTEEEEVVEFDKEQLFESKEAPEKEKVEFVEKKLFESKEMAKEEAVTYEKEKKFESKETTEEEAYIEEKPFQSKEIVEEEVVEYEEEKLFENKEMTKVEEMGEITAKINDFGSVEMYETEKILEERRNFASFEDNSLERIELKNSKFNELNENNNKLENINERNMTKVKMCESVILEKREENEKKCENKKLTLEEINEIKVDKIFNIKSIEEEKKKEAIFSLNKEHAHSLIDEGYEEGFLLSFELNNSKRTFGDDNININNTIKEQLEDANTEMSCNHFLNIINEENIHRIYDVTKELNCSQKNSLKEEREFSINGYKKNVLYEQNGNIINHINNSYLNNKLQSGRNNGRSEFTKDIEELEIAMRKCNEKEVDRNDKVEKRITLLDMEHTANLRKVEHEEIIFKCEKKKKGEKRNKRNKKHINRYLFNITKQFEYESNSLQYLKALKELPPLKFLKCKDMKPFLHLFNIVLKVVCEHYRNEDFVYVLAGDETGCIYVKLSLKHKEFCEAGKNFILANCCSAVEGYRIILEINEYSNIFLLKYNTIKDVNKNINFSDAKFVTLSECRI</sequence>